<comment type="similarity">
    <text evidence="3">Belongs to the TO family.</text>
</comment>
<comment type="caution">
    <text evidence="4">The sequence shown here is derived from an EMBL/GenBank/DDBJ whole genome shotgun (WGS) entry which is preliminary data.</text>
</comment>
<dbReference type="GO" id="GO:0005615">
    <property type="term" value="C:extracellular space"/>
    <property type="evidence" value="ECO:0007669"/>
    <property type="project" value="TreeGrafter"/>
</dbReference>
<keyword evidence="1" id="KW-0732">Signal</keyword>
<evidence type="ECO:0000256" key="1">
    <source>
        <dbReference type="ARBA" id="ARBA00022729"/>
    </source>
</evidence>
<dbReference type="Gene3D" id="3.15.10.30">
    <property type="entry name" value="Haemolymph juvenile hormone binding protein"/>
    <property type="match status" value="1"/>
</dbReference>
<gene>
    <name evidence="4" type="ORF">PVAND_011510</name>
</gene>
<evidence type="ECO:0000313" key="4">
    <source>
        <dbReference type="EMBL" id="KAG5682136.1"/>
    </source>
</evidence>
<protein>
    <submittedName>
        <fullName evidence="4">Uncharacterized protein</fullName>
    </submittedName>
</protein>
<organism evidence="4 5">
    <name type="scientific">Polypedilum vanderplanki</name>
    <name type="common">Sleeping chironomid midge</name>
    <dbReference type="NCBI Taxonomy" id="319348"/>
    <lineage>
        <taxon>Eukaryota</taxon>
        <taxon>Metazoa</taxon>
        <taxon>Ecdysozoa</taxon>
        <taxon>Arthropoda</taxon>
        <taxon>Hexapoda</taxon>
        <taxon>Insecta</taxon>
        <taxon>Pterygota</taxon>
        <taxon>Neoptera</taxon>
        <taxon>Endopterygota</taxon>
        <taxon>Diptera</taxon>
        <taxon>Nematocera</taxon>
        <taxon>Chironomoidea</taxon>
        <taxon>Chironomidae</taxon>
        <taxon>Chironominae</taxon>
        <taxon>Polypedilum</taxon>
        <taxon>Polypedilum</taxon>
    </lineage>
</organism>
<accession>A0A9J6CJP1</accession>
<evidence type="ECO:0000256" key="2">
    <source>
        <dbReference type="ARBA" id="ARBA00023108"/>
    </source>
</evidence>
<proteinExistence type="inferred from homology"/>
<dbReference type="Pfam" id="PF06585">
    <property type="entry name" value="JHBP"/>
    <property type="match status" value="1"/>
</dbReference>
<keyword evidence="2" id="KW-0090">Biological rhythms</keyword>
<dbReference type="PANTHER" id="PTHR11008">
    <property type="entry name" value="PROTEIN TAKEOUT-LIKE PROTEIN"/>
    <property type="match status" value="1"/>
</dbReference>
<dbReference type="AlphaFoldDB" id="A0A9J6CJP1"/>
<dbReference type="Proteomes" id="UP001107558">
    <property type="component" value="Chromosome 1"/>
</dbReference>
<dbReference type="InterPro" id="IPR010562">
    <property type="entry name" value="Haemolymph_juvenile_hormone-bd"/>
</dbReference>
<keyword evidence="5" id="KW-1185">Reference proteome</keyword>
<sequence>MRINSAEKQLNEKPYWLKHCNVIQPNEGNCFKEMLVGILPLVKKGVPELDIKPFEPLNLGAFEVNRSEDQFITLNGNLSEIKVYGASNASVLAAHLDINKKIMQFSLEIPKLRLNSSYNLKGGILLLPVVGSGNVNILLKNIKTTILGKISIKKLPEEAIHIDEMKVRFSVEKMRMHFGNLFNGNRELSASFHMFLNQNSNEILNILKEALQHELAHIFIKIWNSVFNKFPIKFWLN</sequence>
<evidence type="ECO:0000313" key="5">
    <source>
        <dbReference type="Proteomes" id="UP001107558"/>
    </source>
</evidence>
<dbReference type="InterPro" id="IPR038606">
    <property type="entry name" value="To_sf"/>
</dbReference>
<dbReference type="EMBL" id="JADBJN010000001">
    <property type="protein sequence ID" value="KAG5682136.1"/>
    <property type="molecule type" value="Genomic_DNA"/>
</dbReference>
<reference evidence="4" key="1">
    <citation type="submission" date="2021-03" db="EMBL/GenBank/DDBJ databases">
        <title>Chromosome level genome of the anhydrobiotic midge Polypedilum vanderplanki.</title>
        <authorList>
            <person name="Yoshida Y."/>
            <person name="Kikawada T."/>
            <person name="Gusev O."/>
        </authorList>
    </citation>
    <scope>NUCLEOTIDE SEQUENCE</scope>
    <source>
        <strain evidence="4">NIAS01</strain>
        <tissue evidence="4">Whole body or cell culture</tissue>
    </source>
</reference>
<dbReference type="OrthoDB" id="8185598at2759"/>
<dbReference type="FunFam" id="3.15.10.30:FF:000001">
    <property type="entry name" value="Takeout-like protein 1"/>
    <property type="match status" value="1"/>
</dbReference>
<dbReference type="GO" id="GO:0007623">
    <property type="term" value="P:circadian rhythm"/>
    <property type="evidence" value="ECO:0007669"/>
    <property type="project" value="UniProtKB-ARBA"/>
</dbReference>
<dbReference type="PANTHER" id="PTHR11008:SF33">
    <property type="entry name" value="PROTEIN TAKEOUT"/>
    <property type="match status" value="1"/>
</dbReference>
<evidence type="ECO:0000256" key="3">
    <source>
        <dbReference type="ARBA" id="ARBA00060902"/>
    </source>
</evidence>
<name>A0A9J6CJP1_POLVA</name>
<dbReference type="SMART" id="SM00700">
    <property type="entry name" value="JHBP"/>
    <property type="match status" value="1"/>
</dbReference>